<sequence>MVTAAGGNQSRRLIPKLSAMGHQVRAVRVSGDKEAETRALGASEVLIGDLTDVDFYTRALEGCDAVYHIGPAGRWTELEMGHSMIEAARRCRTPHVVFSSVLHSIIDIVQHRFKRDIEEKLYESGLPYTVLKPCDFMIPAMQFGPVLATGELRVFWKVREGRRGSLIDVEDLTDVAAKVLVEGSRHFYASYELSGTDKLTSREMARIFSRVMGKEIPVVQSNVDEAIAHRWGSSEITPQNQGIHRVLTSIAAWYSDHEFVGNSNILEWFLGRKPITFEQYLRRELPLLGVPVT</sequence>
<comment type="caution">
    <text evidence="2">The sequence shown here is derived from an EMBL/GenBank/DDBJ whole genome shotgun (WGS) entry which is preliminary data.</text>
</comment>
<dbReference type="Proteomes" id="UP000015523">
    <property type="component" value="Unassembled WGS sequence"/>
</dbReference>
<dbReference type="eggNOG" id="COG0702">
    <property type="taxonomic scope" value="Bacteria"/>
</dbReference>
<name>T0K2G3_9SPHN</name>
<gene>
    <name evidence="2" type="ORF">M529_18495</name>
</gene>
<accession>T0K2G3</accession>
<evidence type="ECO:0000313" key="3">
    <source>
        <dbReference type="Proteomes" id="UP000015523"/>
    </source>
</evidence>
<dbReference type="Pfam" id="PF05368">
    <property type="entry name" value="NmrA"/>
    <property type="match status" value="1"/>
</dbReference>
<dbReference type="EMBL" id="AUWY01000118">
    <property type="protein sequence ID" value="EQB30734.1"/>
    <property type="molecule type" value="Genomic_DNA"/>
</dbReference>
<keyword evidence="3" id="KW-1185">Reference proteome</keyword>
<dbReference type="InterPro" id="IPR036291">
    <property type="entry name" value="NAD(P)-bd_dom_sf"/>
</dbReference>
<feature type="domain" description="NmrA-like" evidence="1">
    <location>
        <begin position="2"/>
        <end position="261"/>
    </location>
</feature>
<dbReference type="PANTHER" id="PTHR43162">
    <property type="match status" value="1"/>
</dbReference>
<evidence type="ECO:0000313" key="2">
    <source>
        <dbReference type="EMBL" id="EQB30734.1"/>
    </source>
</evidence>
<dbReference type="AlphaFoldDB" id="T0K2G3"/>
<reference evidence="2 3" key="1">
    <citation type="journal article" date="2013" name="Genome Announc.">
        <title>Draft Genome Sequence of Sphingobium ummariense Strain RL-3, a Hexachlorocyclohexane-Degrading Bacterium.</title>
        <authorList>
            <person name="Kohli P."/>
            <person name="Dua A."/>
            <person name="Sangwan N."/>
            <person name="Oldach P."/>
            <person name="Khurana J.P."/>
            <person name="Lal R."/>
        </authorList>
    </citation>
    <scope>NUCLEOTIDE SEQUENCE [LARGE SCALE GENOMIC DNA]</scope>
    <source>
        <strain evidence="2 3">RL-3</strain>
    </source>
</reference>
<dbReference type="Gene3D" id="3.40.50.720">
    <property type="entry name" value="NAD(P)-binding Rossmann-like Domain"/>
    <property type="match status" value="1"/>
</dbReference>
<dbReference type="SUPFAM" id="SSF51735">
    <property type="entry name" value="NAD(P)-binding Rossmann-fold domains"/>
    <property type="match status" value="1"/>
</dbReference>
<dbReference type="STRING" id="1346791.M529_18495"/>
<dbReference type="PATRIC" id="fig|1346791.3.peg.3569"/>
<dbReference type="InterPro" id="IPR008030">
    <property type="entry name" value="NmrA-like"/>
</dbReference>
<proteinExistence type="predicted"/>
<dbReference type="InterPro" id="IPR051604">
    <property type="entry name" value="Ergot_Alk_Oxidoreductase"/>
</dbReference>
<dbReference type="PANTHER" id="PTHR43162:SF1">
    <property type="entry name" value="PRESTALK A DIFFERENTIATION PROTEIN A"/>
    <property type="match status" value="1"/>
</dbReference>
<protein>
    <recommendedName>
        <fullName evidence="1">NmrA-like domain-containing protein</fullName>
    </recommendedName>
</protein>
<organism evidence="2 3">
    <name type="scientific">Sphingobium ummariense RL-3</name>
    <dbReference type="NCBI Taxonomy" id="1346791"/>
    <lineage>
        <taxon>Bacteria</taxon>
        <taxon>Pseudomonadati</taxon>
        <taxon>Pseudomonadota</taxon>
        <taxon>Alphaproteobacteria</taxon>
        <taxon>Sphingomonadales</taxon>
        <taxon>Sphingomonadaceae</taxon>
        <taxon>Sphingobium</taxon>
    </lineage>
</organism>
<evidence type="ECO:0000259" key="1">
    <source>
        <dbReference type="Pfam" id="PF05368"/>
    </source>
</evidence>